<dbReference type="PANTHER" id="PTHR37299:SF1">
    <property type="entry name" value="STAGE 0 SPORULATION PROTEIN A HOMOLOG"/>
    <property type="match status" value="1"/>
</dbReference>
<dbReference type="PROSITE" id="PS50110">
    <property type="entry name" value="RESPONSE_REGULATORY"/>
    <property type="match status" value="1"/>
</dbReference>
<dbReference type="SMART" id="SM00850">
    <property type="entry name" value="LytTR"/>
    <property type="match status" value="1"/>
</dbReference>
<dbReference type="RefSeq" id="WP_210758205.1">
    <property type="nucleotide sequence ID" value="NZ_CP060139.1"/>
</dbReference>
<evidence type="ECO:0000313" key="5">
    <source>
        <dbReference type="Proteomes" id="UP000516305"/>
    </source>
</evidence>
<feature type="domain" description="Response regulatory" evidence="2">
    <location>
        <begin position="2"/>
        <end position="113"/>
    </location>
</feature>
<organism evidence="4 5">
    <name type="scientific">Croceimicrobium hydrocarbonivorans</name>
    <dbReference type="NCBI Taxonomy" id="2761580"/>
    <lineage>
        <taxon>Bacteria</taxon>
        <taxon>Pseudomonadati</taxon>
        <taxon>Bacteroidota</taxon>
        <taxon>Flavobacteriia</taxon>
        <taxon>Flavobacteriales</taxon>
        <taxon>Owenweeksiaceae</taxon>
        <taxon>Croceimicrobium</taxon>
    </lineage>
</organism>
<dbReference type="AlphaFoldDB" id="A0A7H0VD73"/>
<dbReference type="EMBL" id="CP060139">
    <property type="protein sequence ID" value="QNR23671.1"/>
    <property type="molecule type" value="Genomic_DNA"/>
</dbReference>
<feature type="modified residue" description="4-aspartylphosphate" evidence="1">
    <location>
        <position position="53"/>
    </location>
</feature>
<dbReference type="GO" id="GO:0003677">
    <property type="term" value="F:DNA binding"/>
    <property type="evidence" value="ECO:0007669"/>
    <property type="project" value="InterPro"/>
</dbReference>
<evidence type="ECO:0000313" key="4">
    <source>
        <dbReference type="EMBL" id="QNR23671.1"/>
    </source>
</evidence>
<dbReference type="PROSITE" id="PS50930">
    <property type="entry name" value="HTH_LYTTR"/>
    <property type="match status" value="1"/>
</dbReference>
<dbReference type="KEGG" id="chyd:H4K34_15010"/>
<protein>
    <submittedName>
        <fullName evidence="4">Response regulator transcription factor</fullName>
    </submittedName>
</protein>
<dbReference type="GO" id="GO:0000156">
    <property type="term" value="F:phosphorelay response regulator activity"/>
    <property type="evidence" value="ECO:0007669"/>
    <property type="project" value="InterPro"/>
</dbReference>
<dbReference type="Pfam" id="PF00072">
    <property type="entry name" value="Response_reg"/>
    <property type="match status" value="1"/>
</dbReference>
<dbReference type="Gene3D" id="2.40.50.1020">
    <property type="entry name" value="LytTr DNA-binding domain"/>
    <property type="match status" value="1"/>
</dbReference>
<dbReference type="Pfam" id="PF04397">
    <property type="entry name" value="LytTR"/>
    <property type="match status" value="1"/>
</dbReference>
<dbReference type="SMART" id="SM00448">
    <property type="entry name" value="REC"/>
    <property type="match status" value="1"/>
</dbReference>
<evidence type="ECO:0000259" key="3">
    <source>
        <dbReference type="PROSITE" id="PS50930"/>
    </source>
</evidence>
<proteinExistence type="predicted"/>
<dbReference type="PANTHER" id="PTHR37299">
    <property type="entry name" value="TRANSCRIPTIONAL REGULATOR-RELATED"/>
    <property type="match status" value="1"/>
</dbReference>
<dbReference type="InterPro" id="IPR011006">
    <property type="entry name" value="CheY-like_superfamily"/>
</dbReference>
<keyword evidence="1" id="KW-0597">Phosphoprotein</keyword>
<keyword evidence="5" id="KW-1185">Reference proteome</keyword>
<gene>
    <name evidence="4" type="ORF">H4K34_15010</name>
</gene>
<evidence type="ECO:0000259" key="2">
    <source>
        <dbReference type="PROSITE" id="PS50110"/>
    </source>
</evidence>
<evidence type="ECO:0000256" key="1">
    <source>
        <dbReference type="PROSITE-ProRule" id="PRU00169"/>
    </source>
</evidence>
<dbReference type="SUPFAM" id="SSF52172">
    <property type="entry name" value="CheY-like"/>
    <property type="match status" value="1"/>
</dbReference>
<dbReference type="InterPro" id="IPR046947">
    <property type="entry name" value="LytR-like"/>
</dbReference>
<dbReference type="InterPro" id="IPR001789">
    <property type="entry name" value="Sig_transdc_resp-reg_receiver"/>
</dbReference>
<reference evidence="4 5" key="1">
    <citation type="submission" date="2020-08" db="EMBL/GenBank/DDBJ databases">
        <title>Croceimicrobium hydrocarbonivorans gen. nov., sp. nov., a novel marine bacterium isolated from a bacterial consortium that degrades polyethylene terephthalate.</title>
        <authorList>
            <person name="Liu R."/>
        </authorList>
    </citation>
    <scope>NUCLEOTIDE SEQUENCE [LARGE SCALE GENOMIC DNA]</scope>
    <source>
        <strain evidence="4 5">A20-9</strain>
    </source>
</reference>
<feature type="domain" description="HTH LytTR-type" evidence="3">
    <location>
        <begin position="139"/>
        <end position="224"/>
    </location>
</feature>
<dbReference type="Proteomes" id="UP000516305">
    <property type="component" value="Chromosome"/>
</dbReference>
<dbReference type="Gene3D" id="3.40.50.2300">
    <property type="match status" value="1"/>
</dbReference>
<dbReference type="InterPro" id="IPR007492">
    <property type="entry name" value="LytTR_DNA-bd_dom"/>
</dbReference>
<sequence length="224" mass="26335">MKCIIVEDQIPAQRILKHYLQDYPEWQLLASFTDALQAKEFLQKEEVDLIFLDIHLPRLSGMDFLRNLKTHPAVILTTAFPDYALESYEFKVIDYLMKPIAPERFAQAMDKYHSLHKSAEPEYSFFVKSGYENIAVSSKELLYIASDMDYTELHLKDKTVLSKETLNYWEQKLGDHGFQRVHKSYLINLEQILEVRSTVLILKNDLEIPIGRAYKEAFRERINL</sequence>
<accession>A0A7H0VD73</accession>
<name>A0A7H0VD73_9FLAO</name>